<protein>
    <submittedName>
        <fullName evidence="1">35518_t:CDS:1</fullName>
    </submittedName>
</protein>
<reference evidence="1 2" key="1">
    <citation type="submission" date="2021-06" db="EMBL/GenBank/DDBJ databases">
        <authorList>
            <person name="Kallberg Y."/>
            <person name="Tangrot J."/>
            <person name="Rosling A."/>
        </authorList>
    </citation>
    <scope>NUCLEOTIDE SEQUENCE [LARGE SCALE GENOMIC DNA]</scope>
    <source>
        <strain evidence="1 2">120-4 pot B 10/14</strain>
    </source>
</reference>
<feature type="non-terminal residue" evidence="1">
    <location>
        <position position="1"/>
    </location>
</feature>
<dbReference type="Proteomes" id="UP000789901">
    <property type="component" value="Unassembled WGS sequence"/>
</dbReference>
<evidence type="ECO:0000313" key="1">
    <source>
        <dbReference type="EMBL" id="CAG8847975.1"/>
    </source>
</evidence>
<gene>
    <name evidence="1" type="ORF">GMARGA_LOCUS38948</name>
</gene>
<proteinExistence type="predicted"/>
<keyword evidence="2" id="KW-1185">Reference proteome</keyword>
<accession>A0ABN7X4L4</accession>
<name>A0ABN7X4L4_GIGMA</name>
<organism evidence="1 2">
    <name type="scientific">Gigaspora margarita</name>
    <dbReference type="NCBI Taxonomy" id="4874"/>
    <lineage>
        <taxon>Eukaryota</taxon>
        <taxon>Fungi</taxon>
        <taxon>Fungi incertae sedis</taxon>
        <taxon>Mucoromycota</taxon>
        <taxon>Glomeromycotina</taxon>
        <taxon>Glomeromycetes</taxon>
        <taxon>Diversisporales</taxon>
        <taxon>Gigasporaceae</taxon>
        <taxon>Gigaspora</taxon>
    </lineage>
</organism>
<comment type="caution">
    <text evidence="1">The sequence shown here is derived from an EMBL/GenBank/DDBJ whole genome shotgun (WGS) entry which is preliminary data.</text>
</comment>
<sequence>LVQTNLEYQIFAYSGIKDPDQDPNDPSDNFYIGTYLGDAVNLISTDNNLKNNLWKINITNFESC</sequence>
<evidence type="ECO:0000313" key="2">
    <source>
        <dbReference type="Proteomes" id="UP000789901"/>
    </source>
</evidence>
<dbReference type="EMBL" id="CAJVQB010090100">
    <property type="protein sequence ID" value="CAG8847975.1"/>
    <property type="molecule type" value="Genomic_DNA"/>
</dbReference>